<evidence type="ECO:0000259" key="2">
    <source>
        <dbReference type="Pfam" id="PF23247"/>
    </source>
</evidence>
<feature type="domain" description="Disease resistance protein At4g27190-like leucine-rich repeats" evidence="2">
    <location>
        <begin position="46"/>
        <end position="89"/>
    </location>
</feature>
<dbReference type="InterPro" id="IPR050905">
    <property type="entry name" value="Plant_NBS-LRR"/>
</dbReference>
<dbReference type="InterPro" id="IPR057135">
    <property type="entry name" value="At4g27190-like_LRR"/>
</dbReference>
<proteinExistence type="predicted"/>
<protein>
    <recommendedName>
        <fullName evidence="2">Disease resistance protein At4g27190-like leucine-rich repeats domain-containing protein</fullName>
    </recommendedName>
</protein>
<comment type="caution">
    <text evidence="3">The sequence shown here is derived from an EMBL/GenBank/DDBJ whole genome shotgun (WGS) entry which is preliminary data.</text>
</comment>
<dbReference type="PANTHER" id="PTHR33463">
    <property type="entry name" value="NB-ARC DOMAIN-CONTAINING PROTEIN-RELATED"/>
    <property type="match status" value="1"/>
</dbReference>
<name>A0AAP0LNH5_9ROSI</name>
<dbReference type="AlphaFoldDB" id="A0AAP0LNH5"/>
<gene>
    <name evidence="3" type="ORF">WN944_029256</name>
</gene>
<keyword evidence="1" id="KW-0611">Plant defense</keyword>
<dbReference type="InterPro" id="IPR032675">
    <property type="entry name" value="LRR_dom_sf"/>
</dbReference>
<dbReference type="Pfam" id="PF23247">
    <property type="entry name" value="LRR_RPS2"/>
    <property type="match status" value="2"/>
</dbReference>
<evidence type="ECO:0000313" key="3">
    <source>
        <dbReference type="EMBL" id="KAK9177237.1"/>
    </source>
</evidence>
<reference evidence="3 4" key="1">
    <citation type="submission" date="2024-05" db="EMBL/GenBank/DDBJ databases">
        <title>Haplotype-resolved chromosome-level genome assembly of Huyou (Citrus changshanensis).</title>
        <authorList>
            <person name="Miao C."/>
            <person name="Chen W."/>
            <person name="Wu Y."/>
            <person name="Wang L."/>
            <person name="Zhao S."/>
            <person name="Grierson D."/>
            <person name="Xu C."/>
            <person name="Chen K."/>
        </authorList>
    </citation>
    <scope>NUCLEOTIDE SEQUENCE [LARGE SCALE GENOMIC DNA]</scope>
    <source>
        <strain evidence="3">01-14</strain>
        <tissue evidence="3">Leaf</tissue>
    </source>
</reference>
<dbReference type="SUPFAM" id="SSF52047">
    <property type="entry name" value="RNI-like"/>
    <property type="match status" value="1"/>
</dbReference>
<dbReference type="Gene3D" id="3.80.10.10">
    <property type="entry name" value="Ribonuclease Inhibitor"/>
    <property type="match status" value="1"/>
</dbReference>
<accession>A0AAP0LNH5</accession>
<feature type="domain" description="Disease resistance protein At4g27190-like leucine-rich repeats" evidence="2">
    <location>
        <begin position="93"/>
        <end position="207"/>
    </location>
</feature>
<keyword evidence="4" id="KW-1185">Reference proteome</keyword>
<sequence length="214" mass="24787">MLRRLFSSTLARNLLQLEKLEIYNCRELEQIIAEDKDEEHLQPVGPTCNFSLQSLTYLRVDGCIMLRRLFSSTLARNLLQLEKLVIDNCLELEQIIDEDHLQPLCFPKLTEISVGYCPKLKHLFHISVAPSLQKLSRLYIIGNDELEEVFWHKDGADVTDYNEIVMNELRKLELINLPNLTNFWPAGYQIPFPSASDEDVRNCPKLRGNSEGDR</sequence>
<organism evidence="3 4">
    <name type="scientific">Citrus x changshan-huyou</name>
    <dbReference type="NCBI Taxonomy" id="2935761"/>
    <lineage>
        <taxon>Eukaryota</taxon>
        <taxon>Viridiplantae</taxon>
        <taxon>Streptophyta</taxon>
        <taxon>Embryophyta</taxon>
        <taxon>Tracheophyta</taxon>
        <taxon>Spermatophyta</taxon>
        <taxon>Magnoliopsida</taxon>
        <taxon>eudicotyledons</taxon>
        <taxon>Gunneridae</taxon>
        <taxon>Pentapetalae</taxon>
        <taxon>rosids</taxon>
        <taxon>malvids</taxon>
        <taxon>Sapindales</taxon>
        <taxon>Rutaceae</taxon>
        <taxon>Aurantioideae</taxon>
        <taxon>Citrus</taxon>
    </lineage>
</organism>
<dbReference type="Proteomes" id="UP001428341">
    <property type="component" value="Unassembled WGS sequence"/>
</dbReference>
<dbReference type="EMBL" id="JBCGBO010000025">
    <property type="protein sequence ID" value="KAK9177237.1"/>
    <property type="molecule type" value="Genomic_DNA"/>
</dbReference>
<evidence type="ECO:0000256" key="1">
    <source>
        <dbReference type="ARBA" id="ARBA00022821"/>
    </source>
</evidence>
<evidence type="ECO:0000313" key="4">
    <source>
        <dbReference type="Proteomes" id="UP001428341"/>
    </source>
</evidence>